<proteinExistence type="predicted"/>
<feature type="compositionally biased region" description="Polar residues" evidence="5">
    <location>
        <begin position="175"/>
        <end position="185"/>
    </location>
</feature>
<keyword evidence="2" id="KW-0479">Metal-binding</keyword>
<evidence type="ECO:0000256" key="1">
    <source>
        <dbReference type="ARBA" id="ARBA00004123"/>
    </source>
</evidence>
<name>A0A9P3Q0P6_LYOSH</name>
<comment type="caution">
    <text evidence="8">The sequence shown here is derived from an EMBL/GenBank/DDBJ whole genome shotgun (WGS) entry which is preliminary data.</text>
</comment>
<comment type="subcellular location">
    <subcellularLocation>
        <location evidence="1">Nucleus</location>
    </subcellularLocation>
</comment>
<dbReference type="PANTHER" id="PTHR31001">
    <property type="entry name" value="UNCHARACTERIZED TRANSCRIPTIONAL REGULATORY PROTEIN"/>
    <property type="match status" value="1"/>
</dbReference>
<dbReference type="Pfam" id="PF04082">
    <property type="entry name" value="Fungal_trans"/>
    <property type="match status" value="1"/>
</dbReference>
<dbReference type="PROSITE" id="PS50048">
    <property type="entry name" value="ZN2_CY6_FUNGAL_2"/>
    <property type="match status" value="1"/>
</dbReference>
<feature type="region of interest" description="Disordered" evidence="5">
    <location>
        <begin position="171"/>
        <end position="245"/>
    </location>
</feature>
<feature type="compositionally biased region" description="Low complexity" evidence="5">
    <location>
        <begin position="212"/>
        <end position="234"/>
    </location>
</feature>
<reference evidence="8" key="1">
    <citation type="submission" date="2022-07" db="EMBL/GenBank/DDBJ databases">
        <title>The genome of Lyophyllum shimeji provides insight into the initial evolution of ectomycorrhizal fungal genome.</title>
        <authorList>
            <person name="Kobayashi Y."/>
            <person name="Shibata T."/>
            <person name="Hirakawa H."/>
            <person name="Shigenobu S."/>
            <person name="Nishiyama T."/>
            <person name="Yamada A."/>
            <person name="Hasebe M."/>
            <person name="Kawaguchi M."/>
        </authorList>
    </citation>
    <scope>NUCLEOTIDE SEQUENCE</scope>
    <source>
        <strain evidence="8">AT787</strain>
    </source>
</reference>
<dbReference type="SMART" id="SM00066">
    <property type="entry name" value="GAL4"/>
    <property type="match status" value="1"/>
</dbReference>
<feature type="domain" description="Zn(2)-C6 fungal-type" evidence="6">
    <location>
        <begin position="74"/>
        <end position="103"/>
    </location>
</feature>
<evidence type="ECO:0000259" key="6">
    <source>
        <dbReference type="PROSITE" id="PS50048"/>
    </source>
</evidence>
<dbReference type="PROSITE" id="PS00463">
    <property type="entry name" value="ZN2_CY6_FUNGAL_1"/>
    <property type="match status" value="1"/>
</dbReference>
<evidence type="ECO:0000256" key="4">
    <source>
        <dbReference type="SAM" id="Coils"/>
    </source>
</evidence>
<dbReference type="EMBL" id="BRPK01000023">
    <property type="protein sequence ID" value="GLB45485.1"/>
    <property type="molecule type" value="Genomic_DNA"/>
</dbReference>
<accession>A0A9P3Q0P6</accession>
<evidence type="ECO:0000313" key="9">
    <source>
        <dbReference type="Proteomes" id="UP001063166"/>
    </source>
</evidence>
<feature type="coiled-coil region" evidence="4">
    <location>
        <begin position="121"/>
        <end position="148"/>
    </location>
</feature>
<dbReference type="Proteomes" id="UP001063166">
    <property type="component" value="Unassembled WGS sequence"/>
</dbReference>
<feature type="compositionally biased region" description="Basic and acidic residues" evidence="5">
    <location>
        <begin position="236"/>
        <end position="245"/>
    </location>
</feature>
<dbReference type="AlphaFoldDB" id="A0A9P3Q0P6"/>
<keyword evidence="3" id="KW-0539">Nucleus</keyword>
<dbReference type="InterPro" id="IPR017896">
    <property type="entry name" value="4Fe4S_Fe-S-bd"/>
</dbReference>
<dbReference type="GO" id="GO:0000981">
    <property type="term" value="F:DNA-binding transcription factor activity, RNA polymerase II-specific"/>
    <property type="evidence" value="ECO:0007669"/>
    <property type="project" value="InterPro"/>
</dbReference>
<sequence>MSTEPQHPLPLPLQPTDPDSHSRTPDPRPLKRPRKNTTPKDEAPSFDPAAPVDHIFIAENNITKKPGGKKAPLSCCECRRLKLKCDRNFPCSSCKKRGCAEICPEGVLVSGKGTRFILANTEQLHSKIHEMSERIRQLEDALEHCQCVTEKPHPLLSPQFLSIKSTMGLYGGTQAGTTPENGASQNGNGYGYGHGHEWEEKENEERKMEVDGSVTGHVNGSGTSSSSSPGRGSTEPAHRNGDLTDQSRDAMFAEVVRLSQSYPLPDNVSPEPNLKLRAYLRGNLPSRAEADYLWCQASENALWQYNPHPSETFFPNLAHHCYTSPTQDLSPRRLALLFMILAVGCLVDLHQRPPDSPDAERYHQFARAALCEIPVMEETNVETITALFYEIWYLLVFSDKKKAAGYAWGLMGLTAKLAQSIGLHRNSAGAKVIPEEVEKRRSLYWELLYLDARLSLSLGRPPSLCIRYMDCPRPSYLPDHGLDPSESLHYYQEWKHSCYVECLAPVLEVTSQPQLNYDVVIDLDTRIRDFSFPLPLRSGAPQTRSLFMQKASLSIALEAVLLQLHRSFFTRALSGPEESFNRRHKYAPSVVAVFLSASRMIATVQDLYHREPQLTARILGYWSNAFSAAVALCLLVSRAPFTCLSPAALQELERARSLFKSARDTCPRALQVVGFLETLVNKTNDIYNRWSDGQEVQTVLKHVVSNDPASLELDASMAMQQHQPSGNVYVSPSPPPTADSFSRAHRSLAQCIVEVHERAKALYPHRKPCSCSVKAPTNCPPSHFWAPPPAPIPQASPVLPELDTSGHSYGTPYKESGAYLPTAPAQPLPPQKVTLSPTSKMAAVVETLNFELGALSSNNEPSWMSFF</sequence>
<dbReference type="PANTHER" id="PTHR31001:SF56">
    <property type="entry name" value="ZN(2)-C6 FUNGAL-TYPE DOMAIN-CONTAINING PROTEIN"/>
    <property type="match status" value="1"/>
</dbReference>
<keyword evidence="4" id="KW-0175">Coiled coil</keyword>
<evidence type="ECO:0000259" key="7">
    <source>
        <dbReference type="PROSITE" id="PS51379"/>
    </source>
</evidence>
<protein>
    <submittedName>
        <fullName evidence="8">Fungal specific transcription factor</fullName>
    </submittedName>
</protein>
<dbReference type="CDD" id="cd00067">
    <property type="entry name" value="GAL4"/>
    <property type="match status" value="1"/>
</dbReference>
<dbReference type="OrthoDB" id="424974at2759"/>
<dbReference type="Gene3D" id="4.10.240.10">
    <property type="entry name" value="Zn(2)-C6 fungal-type DNA-binding domain"/>
    <property type="match status" value="1"/>
</dbReference>
<feature type="compositionally biased region" description="Basic and acidic residues" evidence="5">
    <location>
        <begin position="194"/>
        <end position="210"/>
    </location>
</feature>
<dbReference type="GO" id="GO:0008270">
    <property type="term" value="F:zinc ion binding"/>
    <property type="evidence" value="ECO:0007669"/>
    <property type="project" value="InterPro"/>
</dbReference>
<dbReference type="GO" id="GO:0003677">
    <property type="term" value="F:DNA binding"/>
    <property type="evidence" value="ECO:0007669"/>
    <property type="project" value="InterPro"/>
</dbReference>
<evidence type="ECO:0000256" key="5">
    <source>
        <dbReference type="SAM" id="MobiDB-lite"/>
    </source>
</evidence>
<dbReference type="GO" id="GO:0005634">
    <property type="term" value="C:nucleus"/>
    <property type="evidence" value="ECO:0007669"/>
    <property type="project" value="UniProtKB-SubCell"/>
</dbReference>
<dbReference type="InterPro" id="IPR036864">
    <property type="entry name" value="Zn2-C6_fun-type_DNA-bd_sf"/>
</dbReference>
<dbReference type="InterPro" id="IPR001138">
    <property type="entry name" value="Zn2Cys6_DnaBD"/>
</dbReference>
<feature type="domain" description="4Fe-4S ferredoxin-type" evidence="7">
    <location>
        <begin position="81"/>
        <end position="113"/>
    </location>
</feature>
<feature type="region of interest" description="Disordered" evidence="5">
    <location>
        <begin position="1"/>
        <end position="51"/>
    </location>
</feature>
<dbReference type="CDD" id="cd12148">
    <property type="entry name" value="fungal_TF_MHR"/>
    <property type="match status" value="1"/>
</dbReference>
<feature type="compositionally biased region" description="Basic and acidic residues" evidence="5">
    <location>
        <begin position="18"/>
        <end position="29"/>
    </location>
</feature>
<dbReference type="SMART" id="SM00906">
    <property type="entry name" value="Fungal_trans"/>
    <property type="match status" value="1"/>
</dbReference>
<dbReference type="GO" id="GO:0006351">
    <property type="term" value="P:DNA-templated transcription"/>
    <property type="evidence" value="ECO:0007669"/>
    <property type="project" value="InterPro"/>
</dbReference>
<evidence type="ECO:0000313" key="8">
    <source>
        <dbReference type="EMBL" id="GLB45485.1"/>
    </source>
</evidence>
<evidence type="ECO:0000256" key="2">
    <source>
        <dbReference type="ARBA" id="ARBA00022723"/>
    </source>
</evidence>
<dbReference type="PROSITE" id="PS51379">
    <property type="entry name" value="4FE4S_FER_2"/>
    <property type="match status" value="1"/>
</dbReference>
<gene>
    <name evidence="8" type="ORF">LshimejAT787_2300450</name>
</gene>
<dbReference type="InterPro" id="IPR050613">
    <property type="entry name" value="Sec_Metabolite_Reg"/>
</dbReference>
<organism evidence="8 9">
    <name type="scientific">Lyophyllum shimeji</name>
    <name type="common">Hon-shimeji</name>
    <name type="synonym">Tricholoma shimeji</name>
    <dbReference type="NCBI Taxonomy" id="47721"/>
    <lineage>
        <taxon>Eukaryota</taxon>
        <taxon>Fungi</taxon>
        <taxon>Dikarya</taxon>
        <taxon>Basidiomycota</taxon>
        <taxon>Agaricomycotina</taxon>
        <taxon>Agaricomycetes</taxon>
        <taxon>Agaricomycetidae</taxon>
        <taxon>Agaricales</taxon>
        <taxon>Tricholomatineae</taxon>
        <taxon>Lyophyllaceae</taxon>
        <taxon>Lyophyllum</taxon>
    </lineage>
</organism>
<evidence type="ECO:0000256" key="3">
    <source>
        <dbReference type="ARBA" id="ARBA00023242"/>
    </source>
</evidence>
<keyword evidence="9" id="KW-1185">Reference proteome</keyword>
<dbReference type="SUPFAM" id="SSF57701">
    <property type="entry name" value="Zn2/Cys6 DNA-binding domain"/>
    <property type="match status" value="1"/>
</dbReference>
<dbReference type="InterPro" id="IPR007219">
    <property type="entry name" value="XnlR_reg_dom"/>
</dbReference>